<dbReference type="InterPro" id="IPR036397">
    <property type="entry name" value="RNaseH_sf"/>
</dbReference>
<dbReference type="PANTHER" id="PTHR37984">
    <property type="entry name" value="PROTEIN CBG26694"/>
    <property type="match status" value="1"/>
</dbReference>
<dbReference type="OrthoDB" id="5983543at2759"/>
<dbReference type="STRING" id="50429.A0A2B4SSN9"/>
<evidence type="ECO:0000259" key="8">
    <source>
        <dbReference type="Pfam" id="PF00078"/>
    </source>
</evidence>
<feature type="domain" description="Reverse transcriptase RNase H-like" evidence="9">
    <location>
        <begin position="511"/>
        <end position="608"/>
    </location>
</feature>
<dbReference type="Gene3D" id="3.10.10.10">
    <property type="entry name" value="HIV Type 1 Reverse Transcriptase, subunit A, domain 1"/>
    <property type="match status" value="1"/>
</dbReference>
<dbReference type="InterPro" id="IPR043502">
    <property type="entry name" value="DNA/RNA_pol_sf"/>
</dbReference>
<dbReference type="InterPro" id="IPR050951">
    <property type="entry name" value="Retrovirus_Pol_polyprotein"/>
</dbReference>
<sequence length="961" mass="108467">MRYGNPGLVNHRDVIVATVLAMLPKIHAVQREIGDMTNVGFEDISQCVARKPELGSEITAYNQTGKQSDKNLKQKHIECESKKSNKKLLAYGQREPMEVMGTFIAEITCAKSGEVCLGEFTVIKERSYRWMGSTFSTGGFKSFGKEQPTQTESEITEKPEVSKTHEEITGDETAAFACPQDGCVRVFQRHSALEKHLSSEKCTKSLEERSFLDLAKIAYKSALEEDVGTIPTLQPVPGSERRTDCCNKEDWALKSTKKAYRLMLRVGPASRPQVFSVVTKGSDKDIREEYVNILTGVGKLKDYQLKIHVKKDVTPIAQQVRRLPFGLRDRVDQKLDDLLDKDIIEEVPNTPTACVSPLVVAPKQDGDTRVCVDLSRANEAIIRERHPLPTIEEFLYDFNGSTVFSKLDLRWGLHQIELDEESRENTTFVTHRGLYRYKRLMFGISSAPKKYQKIISDVLQGCNGVANIANDLIVHGINLEDHDTNLHAVLKRLREKGLTSNGEKCRGDCKTRIVADAGPDGLEASLLQLQDNEWILVSYASRNLTDVERRYAQTEKEALALVWACKRFNLYVCGRQFELETDHNPLECIFSPRSKPSARIERWVLRLQCHNYRVVYHPGKGNIADALSRLNQTNPKDPSSEKEDFVRFVVKESTPVTLNPREVERESENDPELFVLRGDRIVIPQSLRKSVLEAAHEVHQGIAKTNSRLRTKVWWPKVDMDVERMCKSCHSCQVVGQYSPPEPMLRTEPPTGPWQDLAADLMGPLPTGESLLVVVDYYSRYYELSVMRSTTTPKIIMAVPLLPFSCLGEIKSKLPELRPEQSVVNEDIRDRDCSNKLTQKAYADDKRGAVPSPIIPGDQVLLKNTKSTGKLVHNFEPEPYTVLAKEGSQITVQSSKGTIYNKDSSFCKPYTSPAESKVPGEYSNVKDTDTSDQKSIEIETSRPRRIIKAPERFKDYVVGKP</sequence>
<proteinExistence type="predicted"/>
<evidence type="ECO:0000313" key="11">
    <source>
        <dbReference type="EMBL" id="PFX32103.1"/>
    </source>
</evidence>
<dbReference type="Pfam" id="PF00078">
    <property type="entry name" value="RVT_1"/>
    <property type="match status" value="1"/>
</dbReference>
<dbReference type="InterPro" id="IPR041588">
    <property type="entry name" value="Integrase_H2C2"/>
</dbReference>
<dbReference type="FunFam" id="3.10.20.370:FF:000001">
    <property type="entry name" value="Retrovirus-related Pol polyprotein from transposon 17.6-like protein"/>
    <property type="match status" value="1"/>
</dbReference>
<comment type="caution">
    <text evidence="11">The sequence shown here is derived from an EMBL/GenBank/DDBJ whole genome shotgun (WGS) entry which is preliminary data.</text>
</comment>
<dbReference type="Pfam" id="PF17921">
    <property type="entry name" value="Integrase_H2C2"/>
    <property type="match status" value="1"/>
</dbReference>
<reference evidence="12" key="1">
    <citation type="journal article" date="2017" name="bioRxiv">
        <title>Comparative analysis of the genomes of Stylophora pistillata and Acropora digitifera provides evidence for extensive differences between species of corals.</title>
        <authorList>
            <person name="Voolstra C.R."/>
            <person name="Li Y."/>
            <person name="Liew Y.J."/>
            <person name="Baumgarten S."/>
            <person name="Zoccola D."/>
            <person name="Flot J.-F."/>
            <person name="Tambutte S."/>
            <person name="Allemand D."/>
            <person name="Aranda M."/>
        </authorList>
    </citation>
    <scope>NUCLEOTIDE SEQUENCE [LARGE SCALE GENOMIC DNA]</scope>
</reference>
<dbReference type="InterPro" id="IPR041373">
    <property type="entry name" value="RT_RNaseH"/>
</dbReference>
<feature type="compositionally biased region" description="Basic and acidic residues" evidence="7">
    <location>
        <begin position="924"/>
        <end position="936"/>
    </location>
</feature>
<keyword evidence="4" id="KW-0255">Endonuclease</keyword>
<dbReference type="GO" id="GO:0003676">
    <property type="term" value="F:nucleic acid binding"/>
    <property type="evidence" value="ECO:0007669"/>
    <property type="project" value="InterPro"/>
</dbReference>
<evidence type="ECO:0000256" key="3">
    <source>
        <dbReference type="ARBA" id="ARBA00022722"/>
    </source>
</evidence>
<keyword evidence="6" id="KW-0695">RNA-directed DNA polymerase</keyword>
<dbReference type="InterPro" id="IPR043128">
    <property type="entry name" value="Rev_trsase/Diguanyl_cyclase"/>
</dbReference>
<name>A0A2B4SSN9_STYPI</name>
<feature type="region of interest" description="Disordered" evidence="7">
    <location>
        <begin position="911"/>
        <end position="936"/>
    </location>
</feature>
<dbReference type="InterPro" id="IPR000477">
    <property type="entry name" value="RT_dom"/>
</dbReference>
<evidence type="ECO:0000256" key="1">
    <source>
        <dbReference type="ARBA" id="ARBA00022679"/>
    </source>
</evidence>
<evidence type="ECO:0000259" key="10">
    <source>
        <dbReference type="Pfam" id="PF17921"/>
    </source>
</evidence>
<dbReference type="EMBL" id="LSMT01000027">
    <property type="protein sequence ID" value="PFX32103.1"/>
    <property type="molecule type" value="Genomic_DNA"/>
</dbReference>
<dbReference type="GO" id="GO:0004519">
    <property type="term" value="F:endonuclease activity"/>
    <property type="evidence" value="ECO:0007669"/>
    <property type="project" value="UniProtKB-KW"/>
</dbReference>
<evidence type="ECO:0000256" key="5">
    <source>
        <dbReference type="ARBA" id="ARBA00022801"/>
    </source>
</evidence>
<gene>
    <name evidence="11" type="primary">K02A2.6</name>
    <name evidence="11" type="ORF">AWC38_SpisGene3041</name>
</gene>
<dbReference type="Proteomes" id="UP000225706">
    <property type="component" value="Unassembled WGS sequence"/>
</dbReference>
<dbReference type="CDD" id="cd01647">
    <property type="entry name" value="RT_LTR"/>
    <property type="match status" value="1"/>
</dbReference>
<dbReference type="CDD" id="cd09274">
    <property type="entry name" value="RNase_HI_RT_Ty3"/>
    <property type="match status" value="1"/>
</dbReference>
<evidence type="ECO:0000256" key="7">
    <source>
        <dbReference type="SAM" id="MobiDB-lite"/>
    </source>
</evidence>
<dbReference type="Gene3D" id="1.10.340.70">
    <property type="match status" value="1"/>
</dbReference>
<feature type="domain" description="Integrase zinc-binding" evidence="10">
    <location>
        <begin position="683"/>
        <end position="734"/>
    </location>
</feature>
<dbReference type="PANTHER" id="PTHR37984:SF11">
    <property type="entry name" value="INTEGRASE CATALYTIC DOMAIN-CONTAINING PROTEIN"/>
    <property type="match status" value="1"/>
</dbReference>
<dbReference type="SUPFAM" id="SSF56672">
    <property type="entry name" value="DNA/RNA polymerases"/>
    <property type="match status" value="1"/>
</dbReference>
<keyword evidence="12" id="KW-1185">Reference proteome</keyword>
<keyword evidence="5" id="KW-0378">Hydrolase</keyword>
<dbReference type="GO" id="GO:0016787">
    <property type="term" value="F:hydrolase activity"/>
    <property type="evidence" value="ECO:0007669"/>
    <property type="project" value="UniProtKB-KW"/>
</dbReference>
<evidence type="ECO:0000256" key="6">
    <source>
        <dbReference type="ARBA" id="ARBA00022918"/>
    </source>
</evidence>
<dbReference type="AlphaFoldDB" id="A0A2B4SSN9"/>
<evidence type="ECO:0000259" key="9">
    <source>
        <dbReference type="Pfam" id="PF17917"/>
    </source>
</evidence>
<evidence type="ECO:0000256" key="4">
    <source>
        <dbReference type="ARBA" id="ARBA00022759"/>
    </source>
</evidence>
<evidence type="ECO:0000313" key="12">
    <source>
        <dbReference type="Proteomes" id="UP000225706"/>
    </source>
</evidence>
<dbReference type="Pfam" id="PF17917">
    <property type="entry name" value="RT_RNaseH"/>
    <property type="match status" value="1"/>
</dbReference>
<keyword evidence="3" id="KW-0540">Nuclease</keyword>
<dbReference type="GO" id="GO:0003964">
    <property type="term" value="F:RNA-directed DNA polymerase activity"/>
    <property type="evidence" value="ECO:0007669"/>
    <property type="project" value="UniProtKB-KW"/>
</dbReference>
<accession>A0A2B4SSN9</accession>
<dbReference type="Gene3D" id="3.30.420.10">
    <property type="entry name" value="Ribonuclease H-like superfamily/Ribonuclease H"/>
    <property type="match status" value="1"/>
</dbReference>
<feature type="domain" description="Reverse transcriptase" evidence="8">
    <location>
        <begin position="362"/>
        <end position="506"/>
    </location>
</feature>
<evidence type="ECO:0000256" key="2">
    <source>
        <dbReference type="ARBA" id="ARBA00022695"/>
    </source>
</evidence>
<dbReference type="FunFam" id="1.10.340.70:FF:000004">
    <property type="entry name" value="Retrovirus-related Pol polyprotein from transposon 297-like Protein"/>
    <property type="match status" value="1"/>
</dbReference>
<keyword evidence="2" id="KW-0548">Nucleotidyltransferase</keyword>
<protein>
    <submittedName>
        <fullName evidence="11">Uncharacterized protein K02A2.6</fullName>
    </submittedName>
</protein>
<organism evidence="11 12">
    <name type="scientific">Stylophora pistillata</name>
    <name type="common">Smooth cauliflower coral</name>
    <dbReference type="NCBI Taxonomy" id="50429"/>
    <lineage>
        <taxon>Eukaryota</taxon>
        <taxon>Metazoa</taxon>
        <taxon>Cnidaria</taxon>
        <taxon>Anthozoa</taxon>
        <taxon>Hexacorallia</taxon>
        <taxon>Scleractinia</taxon>
        <taxon>Astrocoeniina</taxon>
        <taxon>Pocilloporidae</taxon>
        <taxon>Stylophora</taxon>
    </lineage>
</organism>
<keyword evidence="1" id="KW-0808">Transferase</keyword>
<dbReference type="Gene3D" id="3.30.70.270">
    <property type="match status" value="1"/>
</dbReference>